<comment type="similarity">
    <text evidence="3">Belongs to the peptidase M50B family.</text>
</comment>
<dbReference type="Pfam" id="PF02163">
    <property type="entry name" value="Peptidase_M50"/>
    <property type="match status" value="1"/>
</dbReference>
<feature type="transmembrane region" description="Helical" evidence="7">
    <location>
        <begin position="370"/>
        <end position="391"/>
    </location>
</feature>
<evidence type="ECO:0000256" key="6">
    <source>
        <dbReference type="ARBA" id="ARBA00023136"/>
    </source>
</evidence>
<dbReference type="InterPro" id="IPR008915">
    <property type="entry name" value="Peptidase_M50"/>
</dbReference>
<keyword evidence="10" id="KW-1185">Reference proteome</keyword>
<keyword evidence="5 7" id="KW-1133">Transmembrane helix</keyword>
<feature type="transmembrane region" description="Helical" evidence="7">
    <location>
        <begin position="268"/>
        <end position="291"/>
    </location>
</feature>
<feature type="domain" description="Peptidase M50" evidence="8">
    <location>
        <begin position="182"/>
        <end position="258"/>
    </location>
</feature>
<dbReference type="PANTHER" id="PTHR13325:SF3">
    <property type="entry name" value="MEMBRANE-BOUND TRANSCRIPTION FACTOR SITE-2 PROTEASE"/>
    <property type="match status" value="1"/>
</dbReference>
<evidence type="ECO:0000313" key="10">
    <source>
        <dbReference type="Proteomes" id="UP000654947"/>
    </source>
</evidence>
<evidence type="ECO:0000313" key="9">
    <source>
        <dbReference type="EMBL" id="GHD32338.1"/>
    </source>
</evidence>
<dbReference type="GO" id="GO:0016020">
    <property type="term" value="C:membrane"/>
    <property type="evidence" value="ECO:0007669"/>
    <property type="project" value="InterPro"/>
</dbReference>
<gene>
    <name evidence="9" type="ORF">GCM10007147_35820</name>
</gene>
<dbReference type="GO" id="GO:0005737">
    <property type="term" value="C:cytoplasm"/>
    <property type="evidence" value="ECO:0007669"/>
    <property type="project" value="TreeGrafter"/>
</dbReference>
<evidence type="ECO:0000256" key="3">
    <source>
        <dbReference type="ARBA" id="ARBA00007931"/>
    </source>
</evidence>
<accession>A0A919CKF9</accession>
<feature type="transmembrane region" description="Helical" evidence="7">
    <location>
        <begin position="180"/>
        <end position="202"/>
    </location>
</feature>
<evidence type="ECO:0000256" key="4">
    <source>
        <dbReference type="ARBA" id="ARBA00022692"/>
    </source>
</evidence>
<dbReference type="RefSeq" id="WP_193518364.1">
    <property type="nucleotide sequence ID" value="NZ_BMXL01000023.1"/>
</dbReference>
<dbReference type="PANTHER" id="PTHR13325">
    <property type="entry name" value="PROTEASE M50 MEMBRANE-BOUND TRANSCRIPTION FACTOR SITE 2 PROTEASE"/>
    <property type="match status" value="1"/>
</dbReference>
<evidence type="ECO:0000256" key="7">
    <source>
        <dbReference type="SAM" id="Phobius"/>
    </source>
</evidence>
<dbReference type="InterPro" id="IPR001193">
    <property type="entry name" value="MBTPS2"/>
</dbReference>
<evidence type="ECO:0000256" key="2">
    <source>
        <dbReference type="ARBA" id="ARBA00004127"/>
    </source>
</evidence>
<dbReference type="CDD" id="cd05709">
    <property type="entry name" value="S2P-M50"/>
    <property type="match status" value="1"/>
</dbReference>
<comment type="subcellular location">
    <subcellularLocation>
        <location evidence="2">Endomembrane system</location>
        <topology evidence="2">Multi-pass membrane protein</topology>
    </subcellularLocation>
</comment>
<comment type="caution">
    <text evidence="9">The sequence shown here is derived from an EMBL/GenBank/DDBJ whole genome shotgun (WGS) entry which is preliminary data.</text>
</comment>
<comment type="cofactor">
    <cofactor evidence="1">
        <name>Zn(2+)</name>
        <dbReference type="ChEBI" id="CHEBI:29105"/>
    </cofactor>
</comment>
<keyword evidence="4 7" id="KW-0812">Transmembrane</keyword>
<reference evidence="9 10" key="1">
    <citation type="journal article" date="2014" name="Int. J. Syst. Evol. Microbiol.">
        <title>Complete genome sequence of Corynebacterium casei LMG S-19264T (=DSM 44701T), isolated from a smear-ripened cheese.</title>
        <authorList>
            <consortium name="US DOE Joint Genome Institute (JGI-PGF)"/>
            <person name="Walter F."/>
            <person name="Albersmeier A."/>
            <person name="Kalinowski J."/>
            <person name="Ruckert C."/>
        </authorList>
    </citation>
    <scope>NUCLEOTIDE SEQUENCE [LARGE SCALE GENOMIC DNA]</scope>
    <source>
        <strain evidence="9 10">KCTC 19473</strain>
    </source>
</reference>
<name>A0A919CKF9_9ACTN</name>
<keyword evidence="6 7" id="KW-0472">Membrane</keyword>
<dbReference type="GO" id="GO:0004222">
    <property type="term" value="F:metalloendopeptidase activity"/>
    <property type="evidence" value="ECO:0007669"/>
    <property type="project" value="InterPro"/>
</dbReference>
<evidence type="ECO:0000256" key="1">
    <source>
        <dbReference type="ARBA" id="ARBA00001947"/>
    </source>
</evidence>
<feature type="transmembrane region" description="Helical" evidence="7">
    <location>
        <begin position="135"/>
        <end position="160"/>
    </location>
</feature>
<dbReference type="AlphaFoldDB" id="A0A919CKF9"/>
<feature type="transmembrane region" description="Helical" evidence="7">
    <location>
        <begin position="339"/>
        <end position="364"/>
    </location>
</feature>
<proteinExistence type="inferred from homology"/>
<evidence type="ECO:0000256" key="5">
    <source>
        <dbReference type="ARBA" id="ARBA00022989"/>
    </source>
</evidence>
<dbReference type="Proteomes" id="UP000654947">
    <property type="component" value="Unassembled WGS sequence"/>
</dbReference>
<sequence>MIAGNDPADARPRIREDIVVGPALIRGSRPIHVIKDPVSERMMTVGAREHFIISRLDGHHSLADITAEYGAEFGRRLDERAWGGVMSTLAGRSLLEGSPPPKAAEPDAGSGPTLLNARIELLRPGPWLEHTAARVAWAFSPVFVLIAMAAAMVACATVALNLGPLFGTATQVWSDPWTGAPALVVLWGVVALHELGHGLAAVRFGARVRDFGIAWRFPLIAPYCAVEEVQVLPSRDRVRIAFAGVFVSLLVLPVALLLWLLAPEGSGLYTFASVLLLFGTFAALINFVPFLKLDGYSMLNHALGTENLARDARSHVLGRLRARFGGAEQPPSPPRPIGFAYVTYATSSVLFHTALTAVLAAWWFTFLDHLIGPWTAAGLLAATAVAIIAVYRTRAVRRRAASDTRHRSTGKEGT</sequence>
<organism evidence="9 10">
    <name type="scientific">Nocardiopsis kunsanensis</name>
    <dbReference type="NCBI Taxonomy" id="141693"/>
    <lineage>
        <taxon>Bacteria</taxon>
        <taxon>Bacillati</taxon>
        <taxon>Actinomycetota</taxon>
        <taxon>Actinomycetes</taxon>
        <taxon>Streptosporangiales</taxon>
        <taxon>Nocardiopsidaceae</taxon>
        <taxon>Nocardiopsis</taxon>
    </lineage>
</organism>
<evidence type="ECO:0000259" key="8">
    <source>
        <dbReference type="Pfam" id="PF02163"/>
    </source>
</evidence>
<protein>
    <recommendedName>
        <fullName evidence="8">Peptidase M50 domain-containing protein</fullName>
    </recommendedName>
</protein>
<dbReference type="GO" id="GO:0031293">
    <property type="term" value="P:membrane protein intracellular domain proteolysis"/>
    <property type="evidence" value="ECO:0007669"/>
    <property type="project" value="TreeGrafter"/>
</dbReference>
<dbReference type="EMBL" id="BMXL01000023">
    <property type="protein sequence ID" value="GHD32338.1"/>
    <property type="molecule type" value="Genomic_DNA"/>
</dbReference>
<feature type="transmembrane region" description="Helical" evidence="7">
    <location>
        <begin position="240"/>
        <end position="262"/>
    </location>
</feature>
<dbReference type="GO" id="GO:0012505">
    <property type="term" value="C:endomembrane system"/>
    <property type="evidence" value="ECO:0007669"/>
    <property type="project" value="UniProtKB-SubCell"/>
</dbReference>